<protein>
    <submittedName>
        <fullName evidence="1">Uncharacterized protein</fullName>
    </submittedName>
</protein>
<dbReference type="Proteomes" id="UP001628156">
    <property type="component" value="Unassembled WGS sequence"/>
</dbReference>
<name>A0ABQ0DEP2_9EUKA</name>
<keyword evidence="2" id="KW-1185">Reference proteome</keyword>
<sequence>MKNEKSCDSNVTNAEEEIKRQLNEFEQVLLQSLKSQFSPLFVPSNTDTMNVSISKMYL</sequence>
<organism evidence="1 2">
    <name type="scientific">Entamoeba nuttalli</name>
    <dbReference type="NCBI Taxonomy" id="412467"/>
    <lineage>
        <taxon>Eukaryota</taxon>
        <taxon>Amoebozoa</taxon>
        <taxon>Evosea</taxon>
        <taxon>Archamoebae</taxon>
        <taxon>Mastigamoebida</taxon>
        <taxon>Entamoebidae</taxon>
        <taxon>Entamoeba</taxon>
    </lineage>
</organism>
<dbReference type="EMBL" id="BAAFRS010000079">
    <property type="protein sequence ID" value="GAB1221319.1"/>
    <property type="molecule type" value="Genomic_DNA"/>
</dbReference>
<evidence type="ECO:0000313" key="2">
    <source>
        <dbReference type="Proteomes" id="UP001628156"/>
    </source>
</evidence>
<proteinExistence type="predicted"/>
<evidence type="ECO:0000313" key="1">
    <source>
        <dbReference type="EMBL" id="GAB1221319.1"/>
    </source>
</evidence>
<gene>
    <name evidence="1" type="ORF">ENUP19_0079G0008</name>
</gene>
<accession>A0ABQ0DEP2</accession>
<reference evidence="1 2" key="1">
    <citation type="journal article" date="2019" name="PLoS Negl. Trop. Dis.">
        <title>Whole genome sequencing of Entamoeba nuttalli reveals mammalian host-related molecular signatures and a novel octapeptide-repeat surface protein.</title>
        <authorList>
            <person name="Tanaka M."/>
            <person name="Makiuchi T."/>
            <person name="Komiyama T."/>
            <person name="Shiina T."/>
            <person name="Osaki K."/>
            <person name="Tachibana H."/>
        </authorList>
    </citation>
    <scope>NUCLEOTIDE SEQUENCE [LARGE SCALE GENOMIC DNA]</scope>
    <source>
        <strain evidence="1 2">P19-061405</strain>
    </source>
</reference>
<comment type="caution">
    <text evidence="1">The sequence shown here is derived from an EMBL/GenBank/DDBJ whole genome shotgun (WGS) entry which is preliminary data.</text>
</comment>